<dbReference type="GO" id="GO:0003677">
    <property type="term" value="F:DNA binding"/>
    <property type="evidence" value="ECO:0007669"/>
    <property type="project" value="UniProtKB-KW"/>
</dbReference>
<dbReference type="RefSeq" id="WP_014753171.1">
    <property type="nucleotide sequence ID" value="NZ_CP121011.1"/>
</dbReference>
<dbReference type="SUPFAM" id="SSF46785">
    <property type="entry name" value="Winged helix' DNA-binding domain"/>
    <property type="match status" value="1"/>
</dbReference>
<evidence type="ECO:0000313" key="5">
    <source>
        <dbReference type="EMBL" id="KYO52304.1"/>
    </source>
</evidence>
<keyword evidence="2" id="KW-0238">DNA-binding</keyword>
<dbReference type="GeneID" id="97239644"/>
<dbReference type="InterPro" id="IPR000835">
    <property type="entry name" value="HTH_MarR-typ"/>
</dbReference>
<organism evidence="5 6">
    <name type="scientific">Tistrella mobilis</name>
    <dbReference type="NCBI Taxonomy" id="171437"/>
    <lineage>
        <taxon>Bacteria</taxon>
        <taxon>Pseudomonadati</taxon>
        <taxon>Pseudomonadota</taxon>
        <taxon>Alphaproteobacteria</taxon>
        <taxon>Geminicoccales</taxon>
        <taxon>Geminicoccaceae</taxon>
        <taxon>Tistrella</taxon>
    </lineage>
</organism>
<dbReference type="EMBL" id="LPZR01000157">
    <property type="protein sequence ID" value="KYO52304.1"/>
    <property type="molecule type" value="Genomic_DNA"/>
</dbReference>
<evidence type="ECO:0000256" key="2">
    <source>
        <dbReference type="ARBA" id="ARBA00023125"/>
    </source>
</evidence>
<comment type="caution">
    <text evidence="5">The sequence shown here is derived from an EMBL/GenBank/DDBJ whole genome shotgun (WGS) entry which is preliminary data.</text>
</comment>
<dbReference type="OrthoDB" id="582199at2"/>
<dbReference type="AlphaFoldDB" id="A0A162KWC9"/>
<evidence type="ECO:0000313" key="6">
    <source>
        <dbReference type="Proteomes" id="UP000075787"/>
    </source>
</evidence>
<dbReference type="InterPro" id="IPR036390">
    <property type="entry name" value="WH_DNA-bd_sf"/>
</dbReference>
<reference evidence="5 6" key="1">
    <citation type="submission" date="2015-12" db="EMBL/GenBank/DDBJ databases">
        <title>Genome sequence of Tistrella mobilis MCCC 1A02139.</title>
        <authorList>
            <person name="Lu L."/>
            <person name="Lai Q."/>
            <person name="Shao Z."/>
            <person name="Qian P."/>
        </authorList>
    </citation>
    <scope>NUCLEOTIDE SEQUENCE [LARGE SCALE GENOMIC DNA]</scope>
    <source>
        <strain evidence="5 6">MCCC 1A02139</strain>
    </source>
</reference>
<dbReference type="GO" id="GO:0006950">
    <property type="term" value="P:response to stress"/>
    <property type="evidence" value="ECO:0007669"/>
    <property type="project" value="TreeGrafter"/>
</dbReference>
<protein>
    <recommendedName>
        <fullName evidence="4">HTH marR-type domain-containing protein</fullName>
    </recommendedName>
</protein>
<dbReference type="GO" id="GO:0003700">
    <property type="term" value="F:DNA-binding transcription factor activity"/>
    <property type="evidence" value="ECO:0007669"/>
    <property type="project" value="InterPro"/>
</dbReference>
<sequence length="139" mass="15708">MPTSIEHNVAYIAARVARHLERDLEEALRPEKIPVSTARVLALLADDQGRPMSELADAVLVDPPTMTKMIDRLVSQSLVFRAPDPDDRRRVLIFMAPRGEELWQRIAPAIARQQQRIEAAMGTADLNRLCRMLDDLTRA</sequence>
<evidence type="ECO:0000259" key="4">
    <source>
        <dbReference type="PROSITE" id="PS50995"/>
    </source>
</evidence>
<dbReference type="InterPro" id="IPR036388">
    <property type="entry name" value="WH-like_DNA-bd_sf"/>
</dbReference>
<dbReference type="PROSITE" id="PS50995">
    <property type="entry name" value="HTH_MARR_2"/>
    <property type="match status" value="1"/>
</dbReference>
<dbReference type="PANTHER" id="PTHR33164">
    <property type="entry name" value="TRANSCRIPTIONAL REGULATOR, MARR FAMILY"/>
    <property type="match status" value="1"/>
</dbReference>
<proteinExistence type="predicted"/>
<keyword evidence="3" id="KW-0804">Transcription</keyword>
<accession>A0A162KWC9</accession>
<dbReference type="Proteomes" id="UP000075787">
    <property type="component" value="Unassembled WGS sequence"/>
</dbReference>
<name>A0A162KWC9_9PROT</name>
<evidence type="ECO:0000256" key="3">
    <source>
        <dbReference type="ARBA" id="ARBA00023163"/>
    </source>
</evidence>
<dbReference type="Gene3D" id="1.10.10.10">
    <property type="entry name" value="Winged helix-like DNA-binding domain superfamily/Winged helix DNA-binding domain"/>
    <property type="match status" value="1"/>
</dbReference>
<feature type="domain" description="HTH marR-type" evidence="4">
    <location>
        <begin position="6"/>
        <end position="138"/>
    </location>
</feature>
<keyword evidence="1" id="KW-0805">Transcription regulation</keyword>
<dbReference type="PANTHER" id="PTHR33164:SF64">
    <property type="entry name" value="TRANSCRIPTIONAL REGULATOR SLYA"/>
    <property type="match status" value="1"/>
</dbReference>
<gene>
    <name evidence="5" type="ORF">AUP44_00720</name>
</gene>
<dbReference type="Pfam" id="PF01047">
    <property type="entry name" value="MarR"/>
    <property type="match status" value="1"/>
</dbReference>
<dbReference type="InterPro" id="IPR039422">
    <property type="entry name" value="MarR/SlyA-like"/>
</dbReference>
<dbReference type="SMART" id="SM00347">
    <property type="entry name" value="HTH_MARR"/>
    <property type="match status" value="1"/>
</dbReference>
<evidence type="ECO:0000256" key="1">
    <source>
        <dbReference type="ARBA" id="ARBA00023015"/>
    </source>
</evidence>